<dbReference type="SMART" id="SM00052">
    <property type="entry name" value="EAL"/>
    <property type="match status" value="1"/>
</dbReference>
<organism evidence="2 3">
    <name type="scientific">Desulfobotulus alkaliphilus</name>
    <dbReference type="NCBI Taxonomy" id="622671"/>
    <lineage>
        <taxon>Bacteria</taxon>
        <taxon>Pseudomonadati</taxon>
        <taxon>Thermodesulfobacteriota</taxon>
        <taxon>Desulfobacteria</taxon>
        <taxon>Desulfobacterales</taxon>
        <taxon>Desulfobacteraceae</taxon>
        <taxon>Desulfobotulus</taxon>
    </lineage>
</organism>
<dbReference type="Gene3D" id="3.20.20.450">
    <property type="entry name" value="EAL domain"/>
    <property type="match status" value="1"/>
</dbReference>
<dbReference type="InterPro" id="IPR050706">
    <property type="entry name" value="Cyclic-di-GMP_PDE-like"/>
</dbReference>
<dbReference type="Proteomes" id="UP000318307">
    <property type="component" value="Unassembled WGS sequence"/>
</dbReference>
<keyword evidence="3" id="KW-1185">Reference proteome</keyword>
<evidence type="ECO:0000313" key="3">
    <source>
        <dbReference type="Proteomes" id="UP000318307"/>
    </source>
</evidence>
<dbReference type="InterPro" id="IPR035919">
    <property type="entry name" value="EAL_sf"/>
</dbReference>
<gene>
    <name evidence="2" type="ORF">LZ24_01094</name>
</gene>
<dbReference type="PANTHER" id="PTHR33121">
    <property type="entry name" value="CYCLIC DI-GMP PHOSPHODIESTERASE PDEF"/>
    <property type="match status" value="1"/>
</dbReference>
<evidence type="ECO:0000259" key="1">
    <source>
        <dbReference type="PROSITE" id="PS50883"/>
    </source>
</evidence>
<proteinExistence type="predicted"/>
<dbReference type="Pfam" id="PF00563">
    <property type="entry name" value="EAL"/>
    <property type="match status" value="1"/>
</dbReference>
<name>A0A562S026_9BACT</name>
<dbReference type="CDD" id="cd01948">
    <property type="entry name" value="EAL"/>
    <property type="match status" value="1"/>
</dbReference>
<dbReference type="AlphaFoldDB" id="A0A562S026"/>
<sequence>MNVVQLDNDYADKDSFELVEIEPFLYERDGRWHARFEDMTLSSVFQPLFSPAHQACVGMEALVRVQNSQGSHIPPPRLFSGKNRKRIVLADRICRLLHAKNYLDLKRNDFWLSVNIAHEVAVHGRSYGPFLKEVFSKLAIRPESIVLEIMEHPVEDPLLLDSALAFYRKIGCHIALDDFGAGRSHFDRVWRLNPQIVKLDRNLIAHASKNARIKHIFCGMVSLLQQSGSLVLVEGIESEEEAVIVLEAGADLVQGYYFEKPGPSPSFDFKGWGNLYRKYHRNTALTEEKNHDRYALLGEAFSKGCDAIARGSSLMDACKNLLEHPDVLRCFCLTSEGHLLGEPVFPDAASRVSPPSLMPLIPGKARDNLFRPYLKNALRYPGKICRTRPYRSFFQDGLCVTLSRMISSEASGYSIIFCCDIREPWQNSPEETPETSLSSI</sequence>
<evidence type="ECO:0000313" key="2">
    <source>
        <dbReference type="EMBL" id="TWI74154.1"/>
    </source>
</evidence>
<dbReference type="GO" id="GO:0071111">
    <property type="term" value="F:cyclic-guanylate-specific phosphodiesterase activity"/>
    <property type="evidence" value="ECO:0007669"/>
    <property type="project" value="InterPro"/>
</dbReference>
<dbReference type="SUPFAM" id="SSF141868">
    <property type="entry name" value="EAL domain-like"/>
    <property type="match status" value="1"/>
</dbReference>
<feature type="domain" description="EAL" evidence="1">
    <location>
        <begin position="25"/>
        <end position="275"/>
    </location>
</feature>
<comment type="caution">
    <text evidence="2">The sequence shown here is derived from an EMBL/GenBank/DDBJ whole genome shotgun (WGS) entry which is preliminary data.</text>
</comment>
<accession>A0A562S026</accession>
<protein>
    <submittedName>
        <fullName evidence="2">EAL domain-containing protein (Putative c-di-GMP-specific phosphodiesterase class I)</fullName>
    </submittedName>
</protein>
<dbReference type="OrthoDB" id="9813903at2"/>
<dbReference type="InterPro" id="IPR001633">
    <property type="entry name" value="EAL_dom"/>
</dbReference>
<reference evidence="2 3" key="1">
    <citation type="submission" date="2019-07" db="EMBL/GenBank/DDBJ databases">
        <title>Genome sequencing of 100 strains of the haloalkaliphilic chemolithoautotrophic sulfur-oxidizing bacterium Thioalkalivibrio.</title>
        <authorList>
            <person name="Muyzer G."/>
        </authorList>
    </citation>
    <scope>NUCLEOTIDE SEQUENCE [LARGE SCALE GENOMIC DNA]</scope>
    <source>
        <strain evidence="2 3">ASO4-4</strain>
    </source>
</reference>
<dbReference type="PANTHER" id="PTHR33121:SF76">
    <property type="entry name" value="SIGNALING PROTEIN"/>
    <property type="match status" value="1"/>
</dbReference>
<dbReference type="RefSeq" id="WP_144683126.1">
    <property type="nucleotide sequence ID" value="NZ_VLLC01000006.1"/>
</dbReference>
<dbReference type="PROSITE" id="PS50883">
    <property type="entry name" value="EAL"/>
    <property type="match status" value="1"/>
</dbReference>
<dbReference type="EMBL" id="VLLC01000006">
    <property type="protein sequence ID" value="TWI74154.1"/>
    <property type="molecule type" value="Genomic_DNA"/>
</dbReference>